<proteinExistence type="predicted"/>
<organism evidence="1 2">
    <name type="scientific">Panagrolaimus sp. JU765</name>
    <dbReference type="NCBI Taxonomy" id="591449"/>
    <lineage>
        <taxon>Eukaryota</taxon>
        <taxon>Metazoa</taxon>
        <taxon>Ecdysozoa</taxon>
        <taxon>Nematoda</taxon>
        <taxon>Chromadorea</taxon>
        <taxon>Rhabditida</taxon>
        <taxon>Tylenchina</taxon>
        <taxon>Panagrolaimomorpha</taxon>
        <taxon>Panagrolaimoidea</taxon>
        <taxon>Panagrolaimidae</taxon>
        <taxon>Panagrolaimus</taxon>
    </lineage>
</organism>
<evidence type="ECO:0000313" key="2">
    <source>
        <dbReference type="WBParaSite" id="JU765_v2.g19261.t1"/>
    </source>
</evidence>
<evidence type="ECO:0000313" key="1">
    <source>
        <dbReference type="Proteomes" id="UP000887576"/>
    </source>
</evidence>
<dbReference type="Proteomes" id="UP000887576">
    <property type="component" value="Unplaced"/>
</dbReference>
<name>A0AC34QTK2_9BILA</name>
<dbReference type="WBParaSite" id="JU765_v2.g19261.t1">
    <property type="protein sequence ID" value="JU765_v2.g19261.t1"/>
    <property type="gene ID" value="JU765_v2.g19261"/>
</dbReference>
<reference evidence="2" key="1">
    <citation type="submission" date="2022-11" db="UniProtKB">
        <authorList>
            <consortium name="WormBaseParasite"/>
        </authorList>
    </citation>
    <scope>IDENTIFICATION</scope>
</reference>
<accession>A0AC34QTK2</accession>
<protein>
    <submittedName>
        <fullName evidence="2">Uncharacterized protein</fullName>
    </submittedName>
</protein>
<sequence length="137" mass="16094">MVNQLYFVQDLDVSIKFMPAIRKKCPTNNTWIGGFEKGYGNHEPLYLQCCEFENLDQLSDSMFTSITIRPGEYFEGEEVTKIEGIREKIVSFDFISSMEMIKQGPPNNQSLAFVLKIRRFYCDRFQKPKLIKSWSWP</sequence>